<dbReference type="Proteomes" id="UP000887565">
    <property type="component" value="Unplaced"/>
</dbReference>
<dbReference type="WBParaSite" id="nRc.2.0.1.t10793-RA">
    <property type="protein sequence ID" value="nRc.2.0.1.t10793-RA"/>
    <property type="gene ID" value="nRc.2.0.1.g10793"/>
</dbReference>
<proteinExistence type="inferred from homology"/>
<dbReference type="InterPro" id="IPR004944">
    <property type="entry name" value="CDK5_activator"/>
</dbReference>
<feature type="region of interest" description="Disordered" evidence="2">
    <location>
        <begin position="1"/>
        <end position="23"/>
    </location>
</feature>
<reference evidence="4" key="1">
    <citation type="submission" date="2022-11" db="UniProtKB">
        <authorList>
            <consortium name="WormBaseParasite"/>
        </authorList>
    </citation>
    <scope>IDENTIFICATION</scope>
</reference>
<comment type="similarity">
    <text evidence="1">Belongs to the cyclin-dependent kinase 5 activator family.</text>
</comment>
<evidence type="ECO:0000313" key="3">
    <source>
        <dbReference type="Proteomes" id="UP000887565"/>
    </source>
</evidence>
<dbReference type="GO" id="GO:0005737">
    <property type="term" value="C:cytoplasm"/>
    <property type="evidence" value="ECO:0007669"/>
    <property type="project" value="TreeGrafter"/>
</dbReference>
<evidence type="ECO:0000256" key="1">
    <source>
        <dbReference type="ARBA" id="ARBA00010175"/>
    </source>
</evidence>
<dbReference type="GO" id="GO:0016533">
    <property type="term" value="C:protein kinase 5 complex"/>
    <property type="evidence" value="ECO:0007669"/>
    <property type="project" value="InterPro"/>
</dbReference>
<evidence type="ECO:0000256" key="2">
    <source>
        <dbReference type="SAM" id="MobiDB-lite"/>
    </source>
</evidence>
<keyword evidence="3" id="KW-1185">Reference proteome</keyword>
<dbReference type="InterPro" id="IPR036915">
    <property type="entry name" value="Cyclin-like_sf"/>
</dbReference>
<feature type="compositionally biased region" description="Low complexity" evidence="2">
    <location>
        <begin position="105"/>
        <end position="114"/>
    </location>
</feature>
<dbReference type="Pfam" id="PF03261">
    <property type="entry name" value="CDK5_activator"/>
    <property type="match status" value="1"/>
</dbReference>
<dbReference type="GO" id="GO:0061575">
    <property type="term" value="F:cyclin-dependent protein serine/threonine kinase activator activity"/>
    <property type="evidence" value="ECO:0007669"/>
    <property type="project" value="InterPro"/>
</dbReference>
<dbReference type="AlphaFoldDB" id="A0A915IAJ1"/>
<protein>
    <submittedName>
        <fullName evidence="4">Cyclin-dependent kinase 5 activator</fullName>
    </submittedName>
</protein>
<dbReference type="PANTHER" id="PTHR23401:SF0">
    <property type="entry name" value="CYCLIN-DEPENDENT KINASE 5 ACTIVATOR"/>
    <property type="match status" value="1"/>
</dbReference>
<dbReference type="SUPFAM" id="SSF47954">
    <property type="entry name" value="Cyclin-like"/>
    <property type="match status" value="1"/>
</dbReference>
<sequence length="679" mass="76459">MGTTLSVSPEKPPSRPAPSTNGRQVVQCIDAYTLKSRLSSGRCDHRQIFSTSINEDGHSPLGDDVDDQLRLLTNCKAILDATWKKFRGVINSLTNSGDSGGSSGGASRSTSGESACGYDEEWAPSNDCKSSVRDERSAAVLVHRCGWNNGHQREKPKDRKIVRSILKTPNSPTDSKETVSVANIRKSMANIGASRPKSLLPSTIKSSYSTYSYKSSKNAAFCLSSLNSPPKSSGVCQQKLENRHSNGDNDRVTPETYSNFRHHCNLSSSSSLTATSDCSSPSSFEQKIAKLNNLSWYFDKNHNFKQNLDNSRSAGVIEKSSSVLIKNESSFSRNGEKFKTAIVKNGYQNYNHRRDFCRTATETPESYFREETRNNDSDDIFTKSDILNNNVRETETHKDDKDPIIHITKLHNDHYGHLINDSQQNFPPTVDQLFQSRLINSKSSDLYYCNGYIPTVDCCPTLIKSQSTYYSNYDSKYCNQNAQTSSKNFVVRSAREIVADDGRRLTAININSNNNNNQPLPIRKTVIQASTPELLSCLGQHLYLKCQRLENFHSSDVISWIRSVDRALLLQGWQDVAFVNPANLVFVYMLISQAVPETIDNEHELQSCVLTCLYLSYAYMGNEISYPLKPFLVETNREKFWNRCLSIINQYSSHMLRINSNPTYFTEMFTELKSYSPQL</sequence>
<dbReference type="GO" id="GO:0007411">
    <property type="term" value="P:axon guidance"/>
    <property type="evidence" value="ECO:0007669"/>
    <property type="project" value="TreeGrafter"/>
</dbReference>
<evidence type="ECO:0000313" key="4">
    <source>
        <dbReference type="WBParaSite" id="nRc.2.0.1.t10793-RA"/>
    </source>
</evidence>
<feature type="region of interest" description="Disordered" evidence="2">
    <location>
        <begin position="94"/>
        <end position="129"/>
    </location>
</feature>
<dbReference type="Gene3D" id="1.10.472.10">
    <property type="entry name" value="Cyclin-like"/>
    <property type="match status" value="1"/>
</dbReference>
<accession>A0A915IAJ1</accession>
<dbReference type="GO" id="GO:0030426">
    <property type="term" value="C:growth cone"/>
    <property type="evidence" value="ECO:0007669"/>
    <property type="project" value="TreeGrafter"/>
</dbReference>
<name>A0A915IAJ1_ROMCU</name>
<dbReference type="PANTHER" id="PTHR23401">
    <property type="entry name" value="CYCLIN DEPENDANT KINASE-5 ACTIVATOR"/>
    <property type="match status" value="1"/>
</dbReference>
<organism evidence="3 4">
    <name type="scientific">Romanomermis culicivorax</name>
    <name type="common">Nematode worm</name>
    <dbReference type="NCBI Taxonomy" id="13658"/>
    <lineage>
        <taxon>Eukaryota</taxon>
        <taxon>Metazoa</taxon>
        <taxon>Ecdysozoa</taxon>
        <taxon>Nematoda</taxon>
        <taxon>Enoplea</taxon>
        <taxon>Dorylaimia</taxon>
        <taxon>Mermithida</taxon>
        <taxon>Mermithoidea</taxon>
        <taxon>Mermithidae</taxon>
        <taxon>Romanomermis</taxon>
    </lineage>
</organism>
<dbReference type="GO" id="GO:0019901">
    <property type="term" value="F:protein kinase binding"/>
    <property type="evidence" value="ECO:0007669"/>
    <property type="project" value="TreeGrafter"/>
</dbReference>